<feature type="domain" description="ABC transporter" evidence="4">
    <location>
        <begin position="5"/>
        <end position="242"/>
    </location>
</feature>
<evidence type="ECO:0000256" key="3">
    <source>
        <dbReference type="ARBA" id="ARBA00022840"/>
    </source>
</evidence>
<dbReference type="InterPro" id="IPR017871">
    <property type="entry name" value="ABC_transporter-like_CS"/>
</dbReference>
<dbReference type="SMART" id="SM00382">
    <property type="entry name" value="AAA"/>
    <property type="match status" value="1"/>
</dbReference>
<evidence type="ECO:0000313" key="5">
    <source>
        <dbReference type="EMBL" id="PPE72606.1"/>
    </source>
</evidence>
<keyword evidence="3" id="KW-0067">ATP-binding</keyword>
<proteinExistence type="predicted"/>
<dbReference type="PANTHER" id="PTHR42781">
    <property type="entry name" value="SPERMIDINE/PUTRESCINE IMPORT ATP-BINDING PROTEIN POTA"/>
    <property type="match status" value="1"/>
</dbReference>
<dbReference type="PROSITE" id="PS50893">
    <property type="entry name" value="ABC_TRANSPORTER_2"/>
    <property type="match status" value="1"/>
</dbReference>
<keyword evidence="2" id="KW-0547">Nucleotide-binding</keyword>
<evidence type="ECO:0000256" key="2">
    <source>
        <dbReference type="ARBA" id="ARBA00022741"/>
    </source>
</evidence>
<dbReference type="OrthoDB" id="9802264at2"/>
<evidence type="ECO:0000256" key="1">
    <source>
        <dbReference type="ARBA" id="ARBA00022448"/>
    </source>
</evidence>
<organism evidence="5 6">
    <name type="scientific">Solimonas fluminis</name>
    <dbReference type="NCBI Taxonomy" id="2086571"/>
    <lineage>
        <taxon>Bacteria</taxon>
        <taxon>Pseudomonadati</taxon>
        <taxon>Pseudomonadota</taxon>
        <taxon>Gammaproteobacteria</taxon>
        <taxon>Nevskiales</taxon>
        <taxon>Nevskiaceae</taxon>
        <taxon>Solimonas</taxon>
    </lineage>
</organism>
<dbReference type="InterPro" id="IPR003593">
    <property type="entry name" value="AAA+_ATPase"/>
</dbReference>
<keyword evidence="5" id="KW-0012">Acyltransferase</keyword>
<keyword evidence="5" id="KW-0808">Transferase</keyword>
<dbReference type="CDD" id="cd03293">
    <property type="entry name" value="ABC_NrtD_SsuB_transporters"/>
    <property type="match status" value="1"/>
</dbReference>
<dbReference type="PROSITE" id="PS00211">
    <property type="entry name" value="ABC_TRANSPORTER_1"/>
    <property type="match status" value="1"/>
</dbReference>
<dbReference type="Pfam" id="PF00005">
    <property type="entry name" value="ABC_tran"/>
    <property type="match status" value="1"/>
</dbReference>
<dbReference type="RefSeq" id="WP_104231692.1">
    <property type="nucleotide sequence ID" value="NZ_PSNW01000011.1"/>
</dbReference>
<dbReference type="InterPro" id="IPR027417">
    <property type="entry name" value="P-loop_NTPase"/>
</dbReference>
<dbReference type="Proteomes" id="UP000238220">
    <property type="component" value="Unassembled WGS sequence"/>
</dbReference>
<dbReference type="SUPFAM" id="SSF52540">
    <property type="entry name" value="P-loop containing nucleoside triphosphate hydrolases"/>
    <property type="match status" value="1"/>
</dbReference>
<evidence type="ECO:0000259" key="4">
    <source>
        <dbReference type="PROSITE" id="PS50893"/>
    </source>
</evidence>
<comment type="caution">
    <text evidence="5">The sequence shown here is derived from an EMBL/GenBank/DDBJ whole genome shotgun (WGS) entry which is preliminary data.</text>
</comment>
<dbReference type="InterPro" id="IPR003439">
    <property type="entry name" value="ABC_transporter-like_ATP-bd"/>
</dbReference>
<protein>
    <submittedName>
        <fullName evidence="5">Lauroyl acyltransferase</fullName>
    </submittedName>
</protein>
<keyword evidence="6" id="KW-1185">Reference proteome</keyword>
<dbReference type="GO" id="GO:0005524">
    <property type="term" value="F:ATP binding"/>
    <property type="evidence" value="ECO:0007669"/>
    <property type="project" value="UniProtKB-KW"/>
</dbReference>
<dbReference type="Gene3D" id="3.40.50.300">
    <property type="entry name" value="P-loop containing nucleotide triphosphate hydrolases"/>
    <property type="match status" value="1"/>
</dbReference>
<dbReference type="AlphaFoldDB" id="A0A2S5TCC4"/>
<dbReference type="GO" id="GO:0016746">
    <property type="term" value="F:acyltransferase activity"/>
    <property type="evidence" value="ECO:0007669"/>
    <property type="project" value="UniProtKB-KW"/>
</dbReference>
<name>A0A2S5TCC4_9GAMM</name>
<dbReference type="GO" id="GO:0016887">
    <property type="term" value="F:ATP hydrolysis activity"/>
    <property type="evidence" value="ECO:0007669"/>
    <property type="project" value="InterPro"/>
</dbReference>
<gene>
    <name evidence="5" type="ORF">C3942_17665</name>
</gene>
<evidence type="ECO:0000313" key="6">
    <source>
        <dbReference type="Proteomes" id="UP000238220"/>
    </source>
</evidence>
<dbReference type="PANTHER" id="PTHR42781:SF8">
    <property type="entry name" value="BICARBONATE TRANSPORT ATP-BINDING PROTEIN CMPC"/>
    <property type="match status" value="1"/>
</dbReference>
<dbReference type="EMBL" id="PSNW01000011">
    <property type="protein sequence ID" value="PPE72606.1"/>
    <property type="molecule type" value="Genomic_DNA"/>
</dbReference>
<accession>A0A2S5TCC4</accession>
<keyword evidence="1" id="KW-0813">Transport</keyword>
<dbReference type="InterPro" id="IPR050093">
    <property type="entry name" value="ABC_SmlMolc_Importer"/>
</dbReference>
<sequence length="264" mass="29074">MGALLEVKQVWKEYGSSIVLEKLNLTVKEGEFCTIVGTSGCGKTTFLRMLLGQEGPSRGTLLLDGKPMPAEPGPDRGIVFQRYSVFPHMSVLDNVTFGLEVTRSRLLGRLFGGARRKAREEAAAMLAQVGLGHALERYPSELSGGMQQRLAIAQALIKKPRILLLDEPFGALDPGIRADMHALVLKLWKESGLTIFMITHDLKEGFKLGTRLLVFDKPRLDAQAPNRYGATITYDLAIGRDEPALLDEIQGAVTETSRFIHDSR</sequence>
<reference evidence="5 6" key="1">
    <citation type="submission" date="2018-02" db="EMBL/GenBank/DDBJ databases">
        <title>Genome sequencing of Solimonas sp. HR-BB.</title>
        <authorList>
            <person name="Lee Y."/>
            <person name="Jeon C.O."/>
        </authorList>
    </citation>
    <scope>NUCLEOTIDE SEQUENCE [LARGE SCALE GENOMIC DNA]</scope>
    <source>
        <strain evidence="5 6">HR-BB</strain>
    </source>
</reference>